<dbReference type="InterPro" id="IPR055259">
    <property type="entry name" value="YkvP/CgeB_Glyco_trans-like"/>
</dbReference>
<evidence type="ECO:0000313" key="5">
    <source>
        <dbReference type="Proteomes" id="UP000291189"/>
    </source>
</evidence>
<dbReference type="Pfam" id="PF13524">
    <property type="entry name" value="Glyco_trans_1_2"/>
    <property type="match status" value="1"/>
</dbReference>
<name>A0A4Q5J769_9ACTN</name>
<dbReference type="Gene3D" id="3.90.550.10">
    <property type="entry name" value="Spore Coat Polysaccharide Biosynthesis Protein SpsA, Chain A"/>
    <property type="match status" value="1"/>
</dbReference>
<organism evidence="4 5">
    <name type="scientific">Nocardioides iriomotensis</name>
    <dbReference type="NCBI Taxonomy" id="715784"/>
    <lineage>
        <taxon>Bacteria</taxon>
        <taxon>Bacillati</taxon>
        <taxon>Actinomycetota</taxon>
        <taxon>Actinomycetes</taxon>
        <taxon>Propionibacteriales</taxon>
        <taxon>Nocardioidaceae</taxon>
        <taxon>Nocardioides</taxon>
    </lineage>
</organism>
<dbReference type="GO" id="GO:0016740">
    <property type="term" value="F:transferase activity"/>
    <property type="evidence" value="ECO:0007669"/>
    <property type="project" value="UniProtKB-KW"/>
</dbReference>
<comment type="caution">
    <text evidence="4">The sequence shown here is derived from an EMBL/GenBank/DDBJ whole genome shotgun (WGS) entry which is preliminary data.</text>
</comment>
<dbReference type="PANTHER" id="PTHR43179:SF7">
    <property type="entry name" value="RHAMNOSYLTRANSFERASE WBBL"/>
    <property type="match status" value="1"/>
</dbReference>
<dbReference type="InterPro" id="IPR029044">
    <property type="entry name" value="Nucleotide-diphossugar_trans"/>
</dbReference>
<dbReference type="InterPro" id="IPR001173">
    <property type="entry name" value="Glyco_trans_2-like"/>
</dbReference>
<feature type="compositionally biased region" description="Basic and acidic residues" evidence="1">
    <location>
        <begin position="25"/>
        <end position="50"/>
    </location>
</feature>
<dbReference type="OrthoDB" id="5165900at2"/>
<sequence length="1054" mass="115608">MVAGNQQHPGPEGPVTSRAASSARRLADRLLGRRSDPSGDDDQRPATRVDRLVESGIFDVEYYTATSGREFESDRHAARHCINVGMPQGRSPHPLLDIYSVPRTVRTAWRRGQIGKVVEHLESEAGWGASSGPLFYPPALTDPRIGPDKPGSAIAQFVALADDGSLLPVPPGYWGPAPTLREARRGLVEHVRNAANDLHDDEQQRTAGHQPAIDSLADEVKSFISTSVETPRVSILCGPPTSPRQFIETLDRLRDQTLTDWELLVPSGDWDPELNRVVEVASTRDSRLKVVESCSGTDPDHCGSLWNSAGEFVVFLTPNAVWDDDFLRAMSATLELRGLDAGQAWLTRDDDGHEMLLSFGETHDRLLYSRNLSLGGAMVRRSRLVRDHVRHVCQAQRRPQAGHDFLLGVAHDVNWPLLPLVGGRRVSVPAILPLGGGHDTAAHVVQRHLLECPRHTVTPTTTRVAGRVSVVIPTYDEFRMTIAAVNATLRTTGTDDVEIVIVDNGSKPEVGARLVSAFLSEPRVRYHRLARNLNFALGCNAGFAVSTGELVVFLNNDTIPRGDWLGTMLPKLDDESVRGVQPLLLYPDDTIQTAGTYFPAKDTLPCHFLVGHPPEDASKAGDRRFAAITGAAMLVRAAEFEQLGGFDVEFVNGMEDVDLCLRAVELFGGGFQVAPDARVTHLEGKTPGRGDHILANRAAFMRRWRSRLPQPDTDRLTDIGFRLAHIGADDVAIPVPRPVLTRDGGGRLLDSPDRLRWGIKLPSIPGPSGDHWGDTHLARSLANALRELDQDVVTYRRGTHQSNASYLDDVVLGIRGLERIHPQAGKINVLWVISHPDDVTVDELQSFDLVFAASESWSRSMTARSGRPVHVLRQAVDARQLPASDAPAGDGSRPVFVGGKYGDRRRQVVFDAMQAGIDFEVHGPGWEGLVPAPVLRSSYVPNHEVTSVYRARGLVLADHWDDMAREGFIANRIFDAVGAGARVISDDVPGIEDAFDGAVQVYRSVDELAYLCSLDGRERFPKPEALAQIALRVRNEESFLSRARVLVEAVRRTL</sequence>
<dbReference type="Pfam" id="PF00535">
    <property type="entry name" value="Glycos_transf_2"/>
    <property type="match status" value="1"/>
</dbReference>
<proteinExistence type="predicted"/>
<gene>
    <name evidence="4" type="ORF">ETU37_02975</name>
</gene>
<dbReference type="AlphaFoldDB" id="A0A4Q5J769"/>
<evidence type="ECO:0000259" key="2">
    <source>
        <dbReference type="Pfam" id="PF00535"/>
    </source>
</evidence>
<dbReference type="RefSeq" id="WP_129985391.1">
    <property type="nucleotide sequence ID" value="NZ_SDPU01000010.1"/>
</dbReference>
<keyword evidence="5" id="KW-1185">Reference proteome</keyword>
<evidence type="ECO:0000313" key="4">
    <source>
        <dbReference type="EMBL" id="RYU14507.1"/>
    </source>
</evidence>
<dbReference type="EMBL" id="SDPU01000010">
    <property type="protein sequence ID" value="RYU14507.1"/>
    <property type="molecule type" value="Genomic_DNA"/>
</dbReference>
<dbReference type="SUPFAM" id="SSF53448">
    <property type="entry name" value="Nucleotide-diphospho-sugar transferases"/>
    <property type="match status" value="2"/>
</dbReference>
<feature type="region of interest" description="Disordered" evidence="1">
    <location>
        <begin position="1"/>
        <end position="50"/>
    </location>
</feature>
<protein>
    <submittedName>
        <fullName evidence="4">Glycosyltransferase</fullName>
    </submittedName>
</protein>
<keyword evidence="4" id="KW-0808">Transferase</keyword>
<reference evidence="4 5" key="1">
    <citation type="submission" date="2019-01" db="EMBL/GenBank/DDBJ databases">
        <title>Nocardioides guangzhouensis sp. nov., an actinobacterium isolated from soil.</title>
        <authorList>
            <person name="Fu Y."/>
            <person name="Cai Y."/>
            <person name="Lin Z."/>
            <person name="Chen P."/>
        </authorList>
    </citation>
    <scope>NUCLEOTIDE SEQUENCE [LARGE SCALE GENOMIC DNA]</scope>
    <source>
        <strain evidence="4 5">NBRC 105384</strain>
    </source>
</reference>
<feature type="domain" description="Spore protein YkvP/CgeB glycosyl transferase-like" evidence="3">
    <location>
        <begin position="907"/>
        <end position="1028"/>
    </location>
</feature>
<dbReference type="Proteomes" id="UP000291189">
    <property type="component" value="Unassembled WGS sequence"/>
</dbReference>
<evidence type="ECO:0000259" key="3">
    <source>
        <dbReference type="Pfam" id="PF13524"/>
    </source>
</evidence>
<feature type="domain" description="Glycosyltransferase 2-like" evidence="2">
    <location>
        <begin position="469"/>
        <end position="584"/>
    </location>
</feature>
<accession>A0A4Q5J769</accession>
<evidence type="ECO:0000256" key="1">
    <source>
        <dbReference type="SAM" id="MobiDB-lite"/>
    </source>
</evidence>
<dbReference type="PANTHER" id="PTHR43179">
    <property type="entry name" value="RHAMNOSYLTRANSFERASE WBBL"/>
    <property type="match status" value="1"/>
</dbReference>